<dbReference type="OrthoDB" id="9800518at2"/>
<gene>
    <name evidence="1" type="ORF">CODIS_28070</name>
</gene>
<reference evidence="1 2" key="1">
    <citation type="submission" date="2016-06" db="EMBL/GenBank/DDBJ databases">
        <title>Genome sequence of endosymbiont of Candidatus Endolucinida thiodiazotropha.</title>
        <authorList>
            <person name="Poehlein A."/>
            <person name="Koenig S."/>
            <person name="Heiden S.E."/>
            <person name="Thuermer A."/>
            <person name="Voget S."/>
            <person name="Daniel R."/>
            <person name="Markert S."/>
            <person name="Gros O."/>
            <person name="Schweder T."/>
        </authorList>
    </citation>
    <scope>NUCLEOTIDE SEQUENCE [LARGE SCALE GENOMIC DNA]</scope>
    <source>
        <strain evidence="1 2">COS</strain>
    </source>
</reference>
<dbReference type="AlphaFoldDB" id="A0A7Z1AF39"/>
<dbReference type="RefSeq" id="WP_069126076.1">
    <property type="nucleotide sequence ID" value="NZ_MARB01000015.1"/>
</dbReference>
<evidence type="ECO:0000313" key="1">
    <source>
        <dbReference type="EMBL" id="ODJ87058.1"/>
    </source>
</evidence>
<evidence type="ECO:0000313" key="2">
    <source>
        <dbReference type="Proteomes" id="UP000094769"/>
    </source>
</evidence>
<organism evidence="1 2">
    <name type="scientific">Candidatus Thiodiazotropha endolucinida</name>
    <dbReference type="NCBI Taxonomy" id="1655433"/>
    <lineage>
        <taxon>Bacteria</taxon>
        <taxon>Pseudomonadati</taxon>
        <taxon>Pseudomonadota</taxon>
        <taxon>Gammaproteobacteria</taxon>
        <taxon>Chromatiales</taxon>
        <taxon>Sedimenticolaceae</taxon>
        <taxon>Candidatus Thiodiazotropha</taxon>
    </lineage>
</organism>
<accession>A0A7Z1AF39</accession>
<name>A0A7Z1AF39_9GAMM</name>
<protein>
    <submittedName>
        <fullName evidence="1">Uncharacterized protein</fullName>
    </submittedName>
</protein>
<sequence length="116" mass="12740">MIHLPKARDAWNSPGFDQVLKDELEAIDGDQLPLQQGLSLSSMVSSEPFGAIVIDSEEDTAFIRCRVSIVYAGIIAGCSCADDPTPLDTQTEYCELLLEIDKETAETRVKLINESH</sequence>
<dbReference type="EMBL" id="MARB01000015">
    <property type="protein sequence ID" value="ODJ87058.1"/>
    <property type="molecule type" value="Genomic_DNA"/>
</dbReference>
<comment type="caution">
    <text evidence="1">The sequence shown here is derived from an EMBL/GenBank/DDBJ whole genome shotgun (WGS) entry which is preliminary data.</text>
</comment>
<proteinExistence type="predicted"/>
<keyword evidence="2" id="KW-1185">Reference proteome</keyword>
<dbReference type="Proteomes" id="UP000094769">
    <property type="component" value="Unassembled WGS sequence"/>
</dbReference>